<dbReference type="SUPFAM" id="SSF53756">
    <property type="entry name" value="UDP-Glycosyltransferase/glycogen phosphorylase"/>
    <property type="match status" value="1"/>
</dbReference>
<evidence type="ECO:0000256" key="1">
    <source>
        <dbReference type="ARBA" id="ARBA00022676"/>
    </source>
</evidence>
<dbReference type="Pfam" id="PF01075">
    <property type="entry name" value="Glyco_transf_9"/>
    <property type="match status" value="1"/>
</dbReference>
<evidence type="ECO:0000313" key="3">
    <source>
        <dbReference type="EMBL" id="TDC52141.1"/>
    </source>
</evidence>
<keyword evidence="1" id="KW-0328">Glycosyltransferase</keyword>
<evidence type="ECO:0000256" key="2">
    <source>
        <dbReference type="ARBA" id="ARBA00022679"/>
    </source>
</evidence>
<evidence type="ECO:0000313" key="4">
    <source>
        <dbReference type="Proteomes" id="UP000295621"/>
    </source>
</evidence>
<dbReference type="CDD" id="cd03789">
    <property type="entry name" value="GT9_LPS_heptosyltransferase"/>
    <property type="match status" value="1"/>
</dbReference>
<dbReference type="InterPro" id="IPR002201">
    <property type="entry name" value="Glyco_trans_9"/>
</dbReference>
<dbReference type="GO" id="GO:0009244">
    <property type="term" value="P:lipopolysaccharide core region biosynthetic process"/>
    <property type="evidence" value="ECO:0007669"/>
    <property type="project" value="TreeGrafter"/>
</dbReference>
<name>A0A4R4RQE9_9ACTN</name>
<dbReference type="PANTHER" id="PTHR30160:SF1">
    <property type="entry name" value="LIPOPOLYSACCHARIDE 1,2-N-ACETYLGLUCOSAMINETRANSFERASE-RELATED"/>
    <property type="match status" value="1"/>
</dbReference>
<dbReference type="Gene3D" id="3.40.50.2000">
    <property type="entry name" value="Glycogen Phosphorylase B"/>
    <property type="match status" value="2"/>
</dbReference>
<dbReference type="AlphaFoldDB" id="A0A4R4RQE9"/>
<accession>A0A4R4RQE9</accession>
<comment type="caution">
    <text evidence="3">The sequence shown here is derived from an EMBL/GenBank/DDBJ whole genome shotgun (WGS) entry which is preliminary data.</text>
</comment>
<dbReference type="EMBL" id="SMKL01000017">
    <property type="protein sequence ID" value="TDC52141.1"/>
    <property type="molecule type" value="Genomic_DNA"/>
</dbReference>
<dbReference type="OrthoDB" id="9783989at2"/>
<organism evidence="3 4">
    <name type="scientific">Jiangella ureilytica</name>
    <dbReference type="NCBI Taxonomy" id="2530374"/>
    <lineage>
        <taxon>Bacteria</taxon>
        <taxon>Bacillati</taxon>
        <taxon>Actinomycetota</taxon>
        <taxon>Actinomycetes</taxon>
        <taxon>Jiangellales</taxon>
        <taxon>Jiangellaceae</taxon>
        <taxon>Jiangella</taxon>
    </lineage>
</organism>
<dbReference type="GO" id="GO:0005829">
    <property type="term" value="C:cytosol"/>
    <property type="evidence" value="ECO:0007669"/>
    <property type="project" value="TreeGrafter"/>
</dbReference>
<dbReference type="InterPro" id="IPR051199">
    <property type="entry name" value="LPS_LOS_Heptosyltrfase"/>
</dbReference>
<reference evidence="3 4" key="1">
    <citation type="submission" date="2019-02" db="EMBL/GenBank/DDBJ databases">
        <title>Draft genome sequences of novel Actinobacteria.</title>
        <authorList>
            <person name="Sahin N."/>
            <person name="Ay H."/>
            <person name="Saygin H."/>
        </authorList>
    </citation>
    <scope>NUCLEOTIDE SEQUENCE [LARGE SCALE GENOMIC DNA]</scope>
    <source>
        <strain evidence="3 4">KC603</strain>
    </source>
</reference>
<dbReference type="GO" id="GO:0008713">
    <property type="term" value="F:ADP-heptose-lipopolysaccharide heptosyltransferase activity"/>
    <property type="evidence" value="ECO:0007669"/>
    <property type="project" value="TreeGrafter"/>
</dbReference>
<keyword evidence="4" id="KW-1185">Reference proteome</keyword>
<sequence length="341" mass="35156">MSSRVLCVRLDATGDVLLAGPAIRAVAASGATVDVLAGPRGGTAARLLPGVEDVLVWQCPWVGLNPSPADPGDVAALVATLRDRRYDAALVFTSFHQSPLPTALLLRLAGVGWVGGISEDYPGALLDLRHRLTDDRPESERALSLALVAGYRLPAGDDGRLAVRRPLPDVRSLTGAPPYVVLHPGTSAPARAWPPDRFAAVARLLHDAGHRVVVTGAPAETALTGMVAADVAVDLGGRTDLAQLAAVLSGAEVVVVGNTGPAHLAAAVGTPVVSLFAPTVPAARWAPYGVPRVLLGDQHAPCRDSRVTTCSVPGHPCLSSVTADEVVRAVAAMSRLVEKVV</sequence>
<proteinExistence type="predicted"/>
<dbReference type="Proteomes" id="UP000295621">
    <property type="component" value="Unassembled WGS sequence"/>
</dbReference>
<dbReference type="PANTHER" id="PTHR30160">
    <property type="entry name" value="TETRAACYLDISACCHARIDE 4'-KINASE-RELATED"/>
    <property type="match status" value="1"/>
</dbReference>
<protein>
    <submittedName>
        <fullName evidence="3">Glycosyltransferase family 9 protein</fullName>
    </submittedName>
</protein>
<keyword evidence="2 3" id="KW-0808">Transferase</keyword>
<gene>
    <name evidence="3" type="ORF">E1212_09885</name>
</gene>
<dbReference type="RefSeq" id="WP_131981821.1">
    <property type="nucleotide sequence ID" value="NZ_SMKL01000017.1"/>
</dbReference>